<dbReference type="Gene3D" id="3.40.50.720">
    <property type="entry name" value="NAD(P)-binding Rossmann-like Domain"/>
    <property type="match status" value="1"/>
</dbReference>
<dbReference type="Pfam" id="PF22725">
    <property type="entry name" value="GFO_IDH_MocA_C3"/>
    <property type="match status" value="1"/>
</dbReference>
<dbReference type="InterPro" id="IPR000683">
    <property type="entry name" value="Gfo/Idh/MocA-like_OxRdtase_N"/>
</dbReference>
<dbReference type="InterPro" id="IPR055170">
    <property type="entry name" value="GFO_IDH_MocA-like_dom"/>
</dbReference>
<protein>
    <submittedName>
        <fullName evidence="3">Putative dehydrogenase</fullName>
    </submittedName>
</protein>
<dbReference type="Pfam" id="PF01408">
    <property type="entry name" value="GFO_IDH_MocA"/>
    <property type="match status" value="1"/>
</dbReference>
<dbReference type="InterPro" id="IPR036291">
    <property type="entry name" value="NAD(P)-bd_dom_sf"/>
</dbReference>
<comment type="caution">
    <text evidence="3">The sequence shown here is derived from an EMBL/GenBank/DDBJ whole genome shotgun (WGS) entry which is preliminary data.</text>
</comment>
<dbReference type="EMBL" id="JACHGN010000006">
    <property type="protein sequence ID" value="MBB5133473.1"/>
    <property type="molecule type" value="Genomic_DNA"/>
</dbReference>
<evidence type="ECO:0000259" key="1">
    <source>
        <dbReference type="Pfam" id="PF01408"/>
    </source>
</evidence>
<evidence type="ECO:0000259" key="2">
    <source>
        <dbReference type="Pfam" id="PF22725"/>
    </source>
</evidence>
<dbReference type="Gene3D" id="3.30.360.10">
    <property type="entry name" value="Dihydrodipicolinate Reductase, domain 2"/>
    <property type="match status" value="1"/>
</dbReference>
<evidence type="ECO:0000313" key="4">
    <source>
        <dbReference type="Proteomes" id="UP000578449"/>
    </source>
</evidence>
<keyword evidence="4" id="KW-1185">Reference proteome</keyword>
<organism evidence="3 4">
    <name type="scientific">Thermocatellispora tengchongensis</name>
    <dbReference type="NCBI Taxonomy" id="1073253"/>
    <lineage>
        <taxon>Bacteria</taxon>
        <taxon>Bacillati</taxon>
        <taxon>Actinomycetota</taxon>
        <taxon>Actinomycetes</taxon>
        <taxon>Streptosporangiales</taxon>
        <taxon>Streptosporangiaceae</taxon>
        <taxon>Thermocatellispora</taxon>
    </lineage>
</organism>
<dbReference type="RefSeq" id="WP_185050434.1">
    <property type="nucleotide sequence ID" value="NZ_BAABIX010000001.1"/>
</dbReference>
<dbReference type="SUPFAM" id="SSF55347">
    <property type="entry name" value="Glyceraldehyde-3-phosphate dehydrogenase-like, C-terminal domain"/>
    <property type="match status" value="1"/>
</dbReference>
<name>A0A840P6E1_9ACTN</name>
<dbReference type="AlphaFoldDB" id="A0A840P6E1"/>
<dbReference type="PANTHER" id="PTHR43249:SF1">
    <property type="entry name" value="D-GLUCOSIDE 3-DEHYDROGENASE"/>
    <property type="match status" value="1"/>
</dbReference>
<proteinExistence type="predicted"/>
<sequence length="340" mass="34983">MVTTSGLRVGIVGAGTIAELHVAAARQLASQVKVVAVCDVRADAAEKLAAEAGARVYTDHLAMFAAGGLDAVVITVPHALHAPITLDAAAAGLHVLLEKPIATRHEDGVRMIEACRAAGVTFAVGHVLRFVPTLRAAAGYLASGAVGEVMVASERRTADYTDASRPRWFLDPEMAGGGIVLNVGTHSIDKLQMLVGSPVTHVTGHVAARPGVAVETEAVALLRHADGTRATLSVTGTGLPFTDETEIVCAEGAVRISRGEGVWSFRGGVATQIAAPESGEMNRAFAAQLADFARACEEGAVPLVTPEYALGVLGTALALYESGRTGGVVAVEGRAVKEEM</sequence>
<dbReference type="Proteomes" id="UP000578449">
    <property type="component" value="Unassembled WGS sequence"/>
</dbReference>
<feature type="domain" description="GFO/IDH/MocA-like oxidoreductase" evidence="2">
    <location>
        <begin position="135"/>
        <end position="254"/>
    </location>
</feature>
<dbReference type="PANTHER" id="PTHR43249">
    <property type="entry name" value="UDP-N-ACETYL-2-AMINO-2-DEOXY-D-GLUCURONATE OXIDASE"/>
    <property type="match status" value="1"/>
</dbReference>
<gene>
    <name evidence="3" type="ORF">HNP84_003199</name>
</gene>
<dbReference type="InterPro" id="IPR052515">
    <property type="entry name" value="Gfo/Idh/MocA_Oxidoreductase"/>
</dbReference>
<accession>A0A840P6E1</accession>
<feature type="domain" description="Gfo/Idh/MocA-like oxidoreductase N-terminal" evidence="1">
    <location>
        <begin position="7"/>
        <end position="126"/>
    </location>
</feature>
<dbReference type="GO" id="GO:0000166">
    <property type="term" value="F:nucleotide binding"/>
    <property type="evidence" value="ECO:0007669"/>
    <property type="project" value="InterPro"/>
</dbReference>
<reference evidence="3 4" key="1">
    <citation type="submission" date="2020-08" db="EMBL/GenBank/DDBJ databases">
        <title>Genomic Encyclopedia of Type Strains, Phase IV (KMG-IV): sequencing the most valuable type-strain genomes for metagenomic binning, comparative biology and taxonomic classification.</title>
        <authorList>
            <person name="Goeker M."/>
        </authorList>
    </citation>
    <scope>NUCLEOTIDE SEQUENCE [LARGE SCALE GENOMIC DNA]</scope>
    <source>
        <strain evidence="3 4">DSM 45615</strain>
    </source>
</reference>
<evidence type="ECO:0000313" key="3">
    <source>
        <dbReference type="EMBL" id="MBB5133473.1"/>
    </source>
</evidence>
<dbReference type="SUPFAM" id="SSF51735">
    <property type="entry name" value="NAD(P)-binding Rossmann-fold domains"/>
    <property type="match status" value="1"/>
</dbReference>